<dbReference type="EC" id="2.7.1.156" evidence="1"/>
<gene>
    <name evidence="1" type="primary">cobP</name>
    <name evidence="2" type="ORF">DXC40_01825</name>
    <name evidence="1" type="ORF">ERS852551_01384</name>
</gene>
<organism evidence="1 3">
    <name type="scientific">Anaerotruncus colihominis</name>
    <dbReference type="NCBI Taxonomy" id="169435"/>
    <lineage>
        <taxon>Bacteria</taxon>
        <taxon>Bacillati</taxon>
        <taxon>Bacillota</taxon>
        <taxon>Clostridia</taxon>
        <taxon>Eubacteriales</taxon>
        <taxon>Oscillospiraceae</taxon>
        <taxon>Anaerotruncus</taxon>
    </lineage>
</organism>
<dbReference type="EMBL" id="CZBE01000008">
    <property type="protein sequence ID" value="CUP62349.1"/>
    <property type="molecule type" value="Genomic_DNA"/>
</dbReference>
<dbReference type="UniPathway" id="UPA00148">
    <property type="reaction ID" value="UER00236"/>
</dbReference>
<dbReference type="AlphaFoldDB" id="A0A174PWX2"/>
<accession>A0A174PWX2</accession>
<dbReference type="SUPFAM" id="SSF52540">
    <property type="entry name" value="P-loop containing nucleoside triphosphate hydrolases"/>
    <property type="match status" value="1"/>
</dbReference>
<reference evidence="1 3" key="1">
    <citation type="submission" date="2015-09" db="EMBL/GenBank/DDBJ databases">
        <authorList>
            <consortium name="Pathogen Informatics"/>
        </authorList>
    </citation>
    <scope>NUCLEOTIDE SEQUENCE [LARGE SCALE GENOMIC DNA]</scope>
    <source>
        <strain evidence="1 3">2789STDY5834939</strain>
    </source>
</reference>
<dbReference type="EMBL" id="QVME01000001">
    <property type="protein sequence ID" value="RGE69825.1"/>
    <property type="molecule type" value="Genomic_DNA"/>
</dbReference>
<dbReference type="InterPro" id="IPR003203">
    <property type="entry name" value="CobU/CobP"/>
</dbReference>
<dbReference type="GO" id="GO:0000166">
    <property type="term" value="F:nucleotide binding"/>
    <property type="evidence" value="ECO:0007669"/>
    <property type="project" value="InterPro"/>
</dbReference>
<proteinExistence type="predicted"/>
<dbReference type="GO" id="GO:0043752">
    <property type="term" value="F:adenosylcobinamide kinase activity"/>
    <property type="evidence" value="ECO:0007669"/>
    <property type="project" value="UniProtKB-EC"/>
</dbReference>
<dbReference type="OrthoDB" id="1766664at2"/>
<keyword evidence="1" id="KW-0808">Transferase</keyword>
<name>A0A174PWX2_9FIRM</name>
<dbReference type="RefSeq" id="WP_024730367.1">
    <property type="nucleotide sequence ID" value="NZ_CABIWA010000011.1"/>
</dbReference>
<dbReference type="GeneID" id="72465414"/>
<evidence type="ECO:0000313" key="3">
    <source>
        <dbReference type="Proteomes" id="UP000095765"/>
    </source>
</evidence>
<evidence type="ECO:0000313" key="4">
    <source>
        <dbReference type="Proteomes" id="UP000260828"/>
    </source>
</evidence>
<sequence>MTLIIGGRAQGKRAYALSQTGLGAAHICDGGVCPFNAAFDQPILARLHLLVRRLMQVGQDARQIILNGAAAHPDLTIICDEVGCGVVPVDAFERAWREQVGRICCALAEQSARVVRVYAGIPTILKDA</sequence>
<dbReference type="GO" id="GO:0009236">
    <property type="term" value="P:cobalamin biosynthetic process"/>
    <property type="evidence" value="ECO:0007669"/>
    <property type="project" value="UniProtKB-UniPathway"/>
</dbReference>
<dbReference type="Pfam" id="PF02283">
    <property type="entry name" value="CobU"/>
    <property type="match status" value="1"/>
</dbReference>
<dbReference type="Proteomes" id="UP000260828">
    <property type="component" value="Unassembled WGS sequence"/>
</dbReference>
<protein>
    <submittedName>
        <fullName evidence="1">Adenosylcobinamide kinase</fullName>
        <ecNumber evidence="1">2.7.1.156</ecNumber>
    </submittedName>
</protein>
<dbReference type="Proteomes" id="UP000095765">
    <property type="component" value="Unassembled WGS sequence"/>
</dbReference>
<evidence type="ECO:0000313" key="2">
    <source>
        <dbReference type="EMBL" id="RGE69825.1"/>
    </source>
</evidence>
<reference evidence="2 4" key="2">
    <citation type="submission" date="2018-08" db="EMBL/GenBank/DDBJ databases">
        <title>A genome reference for cultivated species of the human gut microbiota.</title>
        <authorList>
            <person name="Zou Y."/>
            <person name="Xue W."/>
            <person name="Luo G."/>
        </authorList>
    </citation>
    <scope>NUCLEOTIDE SEQUENCE [LARGE SCALE GENOMIC DNA]</scope>
    <source>
        <strain evidence="2 4">TF05-12AC</strain>
    </source>
</reference>
<keyword evidence="1" id="KW-0418">Kinase</keyword>
<dbReference type="InterPro" id="IPR027417">
    <property type="entry name" value="P-loop_NTPase"/>
</dbReference>
<evidence type="ECO:0000313" key="1">
    <source>
        <dbReference type="EMBL" id="CUP62349.1"/>
    </source>
</evidence>
<dbReference type="Gene3D" id="3.40.50.300">
    <property type="entry name" value="P-loop containing nucleotide triphosphate hydrolases"/>
    <property type="match status" value="1"/>
</dbReference>